<evidence type="ECO:0000313" key="2">
    <source>
        <dbReference type="EMBL" id="CAH3134747.1"/>
    </source>
</evidence>
<feature type="region of interest" description="Disordered" evidence="1">
    <location>
        <begin position="563"/>
        <end position="607"/>
    </location>
</feature>
<evidence type="ECO:0000313" key="3">
    <source>
        <dbReference type="Proteomes" id="UP001159405"/>
    </source>
</evidence>
<feature type="region of interest" description="Disordered" evidence="1">
    <location>
        <begin position="815"/>
        <end position="834"/>
    </location>
</feature>
<feature type="compositionally biased region" description="Polar residues" evidence="1">
    <location>
        <begin position="170"/>
        <end position="181"/>
    </location>
</feature>
<evidence type="ECO:0000256" key="1">
    <source>
        <dbReference type="SAM" id="MobiDB-lite"/>
    </source>
</evidence>
<name>A0ABN8P9I5_9CNID</name>
<feature type="compositionally biased region" description="Basic and acidic residues" evidence="1">
    <location>
        <begin position="821"/>
        <end position="834"/>
    </location>
</feature>
<reference evidence="2 3" key="1">
    <citation type="submission" date="2022-05" db="EMBL/GenBank/DDBJ databases">
        <authorList>
            <consortium name="Genoscope - CEA"/>
            <person name="William W."/>
        </authorList>
    </citation>
    <scope>NUCLEOTIDE SEQUENCE [LARGE SCALE GENOMIC DNA]</scope>
</reference>
<gene>
    <name evidence="2" type="ORF">PLOB_00037635</name>
</gene>
<feature type="compositionally biased region" description="Low complexity" evidence="1">
    <location>
        <begin position="215"/>
        <end position="226"/>
    </location>
</feature>
<dbReference type="EMBL" id="CALNXK010000055">
    <property type="protein sequence ID" value="CAH3134747.1"/>
    <property type="molecule type" value="Genomic_DNA"/>
</dbReference>
<comment type="caution">
    <text evidence="2">The sequence shown here is derived from an EMBL/GenBank/DDBJ whole genome shotgun (WGS) entry which is preliminary data.</text>
</comment>
<sequence>MAKPPAVDNSYVQLTFKCSENELVALKRAKKEPGALTGKSVVVLKPCDVVERDGTVFMPNTIEMAQLKKSEKGQFKTNVQISSKMSESDIKLILVETFPFLENKRFYCAGAADNRTRLDFHGDRRIWDGRLIKQKIKGNSALYIYTDGGSMSMKHELKAPKFSETLTTLKRSHDQITSPGNETAERSPKIEGASEDALEPLKNFPAGGEKHAKRYAASDSRDSSYATAGTFGQEGLPREETTVKKSDQPNPIEGLSQLRQKLPDRVAGVSSQPGIILPGSQSKKLTPVQDSMNARDISAVPAHSMQMGAMMFPQMVGPGVLIAQSGLRPNGLVEARHTGLPFVTHAVQQTVVSSSLTPSMNKLKISLENPQVLKKQVNAEKRDQSAQTVECIGRPSHDSHGRSKTASLAQSSETSDSGVETSDSIGVNDEFNLELLSGVALSNSELAVNEICPRSSPLEGGVPFTLIFNKNLPYDVESAIARFGNHGAVPLIKLNELNMRGRVPAGQAPGHVAVKVQTMSGRLLGETTFEYVDEVEHVLQILLHDRKLQARYFYLLAEKLTSRPSETDDNTHEPPNSQVTGRTVKESDYEADDEASSSSDDERIFNPGTLDYNHYEIETQKTIQTDNFDLCGERDSISKLFASQLMGAPRHQNGNKDPSLWKTYQTGNYDLREELGSTRKLCASQLMEAPRHQNRNIEPALWKTNHTDHRDFYEELDGTRKLCASQLMEAPRYQNRNKESSLSTDKSKEYCHKQDNNGGEQLIEMMHFISLLKTEDVAVKDSVDEISSNLQETRTAISPLNSSVLRVRDHTETPEFVSQGRQDEKRIKNSQDPEVAHEELNCLDTNENSLSDKSRRANCLKERNQMNNNPAEDL</sequence>
<feature type="compositionally biased region" description="Polar residues" evidence="1">
    <location>
        <begin position="404"/>
        <end position="423"/>
    </location>
</feature>
<feature type="region of interest" description="Disordered" evidence="1">
    <location>
        <begin position="170"/>
        <end position="253"/>
    </location>
</feature>
<accession>A0ABN8P9I5</accession>
<feature type="region of interest" description="Disordered" evidence="1">
    <location>
        <begin position="377"/>
        <end position="423"/>
    </location>
</feature>
<protein>
    <submittedName>
        <fullName evidence="2">Uncharacterized protein</fullName>
    </submittedName>
</protein>
<proteinExistence type="predicted"/>
<keyword evidence="3" id="KW-1185">Reference proteome</keyword>
<organism evidence="2 3">
    <name type="scientific">Porites lobata</name>
    <dbReference type="NCBI Taxonomy" id="104759"/>
    <lineage>
        <taxon>Eukaryota</taxon>
        <taxon>Metazoa</taxon>
        <taxon>Cnidaria</taxon>
        <taxon>Anthozoa</taxon>
        <taxon>Hexacorallia</taxon>
        <taxon>Scleractinia</taxon>
        <taxon>Fungiina</taxon>
        <taxon>Poritidae</taxon>
        <taxon>Porites</taxon>
    </lineage>
</organism>
<feature type="compositionally biased region" description="Basic and acidic residues" evidence="1">
    <location>
        <begin position="236"/>
        <end position="247"/>
    </location>
</feature>
<feature type="region of interest" description="Disordered" evidence="1">
    <location>
        <begin position="269"/>
        <end position="288"/>
    </location>
</feature>
<dbReference type="Proteomes" id="UP001159405">
    <property type="component" value="Unassembled WGS sequence"/>
</dbReference>